<feature type="region of interest" description="Disordered" evidence="2">
    <location>
        <begin position="699"/>
        <end position="752"/>
    </location>
</feature>
<reference evidence="3 4" key="1">
    <citation type="submission" date="2016-10" db="EMBL/GenBank/DDBJ databases">
        <authorList>
            <person name="de Groot N.N."/>
        </authorList>
    </citation>
    <scope>NUCLEOTIDE SEQUENCE [LARGE SCALE GENOMIC DNA]</scope>
    <source>
        <strain evidence="3 4">IPL20</strain>
    </source>
</reference>
<evidence type="ECO:0000313" key="4">
    <source>
        <dbReference type="Proteomes" id="UP000199074"/>
    </source>
</evidence>
<feature type="region of interest" description="Disordered" evidence="2">
    <location>
        <begin position="1"/>
        <end position="38"/>
    </location>
</feature>
<feature type="coiled-coil region" evidence="1">
    <location>
        <begin position="612"/>
        <end position="661"/>
    </location>
</feature>
<dbReference type="RefSeq" id="WP_092422430.1">
    <property type="nucleotide sequence ID" value="NZ_FPCK01000001.1"/>
</dbReference>
<dbReference type="OrthoDB" id="1632915at2"/>
<accession>A0A1I7N9I1</accession>
<evidence type="ECO:0000256" key="1">
    <source>
        <dbReference type="SAM" id="Coils"/>
    </source>
</evidence>
<keyword evidence="1" id="KW-0175">Coiled coil</keyword>
<gene>
    <name evidence="3" type="ORF">SAMN05216456_1297</name>
</gene>
<dbReference type="Pfam" id="PF16510">
    <property type="entry name" value="P22_portal"/>
    <property type="match status" value="1"/>
</dbReference>
<sequence length="752" mass="84311">MFDINADDGSVRKTEFKSPIKGGEGREGAREIKPSGLDAPNMVEMHHKLMDLRAKELDRQYDNRVEQAQDEDFYDNIQWAEKDAQEVEDRGQKALVYNVISASVDWVLGTEKRTRSDHKVIPRRKNEGKPAQRKSELMKYLSDVNRTPFHVSRAFADSVKSGIGWVEDYFDGDGDDEPLRTRYENWRRVLWDSASTEMDLSDARYIFRDKWVDLDIAKAIFRKRGQLLEHSAQQALDIGTYGDDGDEVGDYSEMALDQSGGRTDRVNHGYHRQRVRLIEGWIRMPVLVKALKGGAFAREIYDPFSPGHRDSLASGEAELVERITMRMHVAIFTHAGMLWFSESPYRHNQFPFTPIWGKRRGRDGLPYGMIRGLKGMQEDINKRASKALYILSTNKIVMDDDAVEDIDELRREASRPDAIIVKKKGSQLDLDNDRELSQYQLEFMSRSIAMIQQSSGVTDELLGRHTNATSGVAIGRRQDQGSMATMHFFDNLRFASQLRGEKLLSNIEQFVSEEKAFRITNMRGTPQYITVNDGLPANDIQRSKADFVITEADWRASMRQHAMDELMGLVGKLPPAVGMVLLDLVVEQMDIGNREEIVKRIRAVTNQRDPDAEELTEEEVQAQQAAAEAAKLQARAVEADISDKEASAEKKRAEVQRITAQTVTEKVSAQDRALATAGNALALPPAASHTADMIMSESGFKSQSDQNIEAAQAAGVAAAQTELAQEAQLEQAAAAESEQLQTGAAPAMDVPA</sequence>
<protein>
    <recommendedName>
        <fullName evidence="5">Portal protein</fullName>
    </recommendedName>
</protein>
<dbReference type="InterPro" id="IPR032427">
    <property type="entry name" value="P22_portal"/>
</dbReference>
<dbReference type="EMBL" id="FPCK01000001">
    <property type="protein sequence ID" value="SFV31301.1"/>
    <property type="molecule type" value="Genomic_DNA"/>
</dbReference>
<name>A0A1I7N9I1_9HYPH</name>
<evidence type="ECO:0008006" key="5">
    <source>
        <dbReference type="Google" id="ProtNLM"/>
    </source>
</evidence>
<feature type="compositionally biased region" description="Low complexity" evidence="2">
    <location>
        <begin position="710"/>
        <end position="741"/>
    </location>
</feature>
<evidence type="ECO:0000313" key="3">
    <source>
        <dbReference type="EMBL" id="SFV31301.1"/>
    </source>
</evidence>
<organism evidence="3 4">
    <name type="scientific">Devosia crocina</name>
    <dbReference type="NCBI Taxonomy" id="429728"/>
    <lineage>
        <taxon>Bacteria</taxon>
        <taxon>Pseudomonadati</taxon>
        <taxon>Pseudomonadota</taxon>
        <taxon>Alphaproteobacteria</taxon>
        <taxon>Hyphomicrobiales</taxon>
        <taxon>Devosiaceae</taxon>
        <taxon>Devosia</taxon>
    </lineage>
</organism>
<proteinExistence type="predicted"/>
<dbReference type="STRING" id="429728.SAMN05216456_1297"/>
<keyword evidence="4" id="KW-1185">Reference proteome</keyword>
<dbReference type="AlphaFoldDB" id="A0A1I7N9I1"/>
<feature type="compositionally biased region" description="Polar residues" evidence="2">
    <location>
        <begin position="699"/>
        <end position="709"/>
    </location>
</feature>
<dbReference type="Proteomes" id="UP000199074">
    <property type="component" value="Unassembled WGS sequence"/>
</dbReference>
<evidence type="ECO:0000256" key="2">
    <source>
        <dbReference type="SAM" id="MobiDB-lite"/>
    </source>
</evidence>
<feature type="compositionally biased region" description="Basic and acidic residues" evidence="2">
    <location>
        <begin position="9"/>
        <end position="33"/>
    </location>
</feature>